<name>A0ABV5TP17_9ACTN</name>
<organism evidence="5 6">
    <name type="scientific">Streptosporangium vulgare</name>
    <dbReference type="NCBI Taxonomy" id="46190"/>
    <lineage>
        <taxon>Bacteria</taxon>
        <taxon>Bacillati</taxon>
        <taxon>Actinomycetota</taxon>
        <taxon>Actinomycetes</taxon>
        <taxon>Streptosporangiales</taxon>
        <taxon>Streptosporangiaceae</taxon>
        <taxon>Streptosporangium</taxon>
    </lineage>
</organism>
<reference evidence="5 6" key="1">
    <citation type="submission" date="2024-09" db="EMBL/GenBank/DDBJ databases">
        <authorList>
            <person name="Sun Q."/>
            <person name="Mori K."/>
        </authorList>
    </citation>
    <scope>NUCLEOTIDE SEQUENCE [LARGE SCALE GENOMIC DNA]</scope>
    <source>
        <strain evidence="5 6">JCM 3028</strain>
    </source>
</reference>
<dbReference type="Proteomes" id="UP001589610">
    <property type="component" value="Unassembled WGS sequence"/>
</dbReference>
<feature type="region of interest" description="Disordered" evidence="2">
    <location>
        <begin position="33"/>
        <end position="94"/>
    </location>
</feature>
<dbReference type="RefSeq" id="WP_386161932.1">
    <property type="nucleotide sequence ID" value="NZ_JBHMBS010000027.1"/>
</dbReference>
<dbReference type="Gene3D" id="3.40.630.40">
    <property type="entry name" value="Zn-dependent exopeptidases"/>
    <property type="match status" value="1"/>
</dbReference>
<gene>
    <name evidence="5" type="ORF">ACFFRH_35805</name>
</gene>
<dbReference type="SMART" id="SM00646">
    <property type="entry name" value="Ami_3"/>
    <property type="match status" value="1"/>
</dbReference>
<keyword evidence="6" id="KW-1185">Reference proteome</keyword>
<keyword evidence="3" id="KW-0732">Signal</keyword>
<keyword evidence="1 5" id="KW-0378">Hydrolase</keyword>
<evidence type="ECO:0000256" key="1">
    <source>
        <dbReference type="ARBA" id="ARBA00022801"/>
    </source>
</evidence>
<dbReference type="GO" id="GO:0008745">
    <property type="term" value="F:N-acetylmuramoyl-L-alanine amidase activity"/>
    <property type="evidence" value="ECO:0007669"/>
    <property type="project" value="UniProtKB-EC"/>
</dbReference>
<protein>
    <submittedName>
        <fullName evidence="5">N-acetylmuramoyl-L-alanine amidase</fullName>
        <ecNumber evidence="5">3.5.1.28</ecNumber>
    </submittedName>
</protein>
<dbReference type="SUPFAM" id="SSF53187">
    <property type="entry name" value="Zn-dependent exopeptidases"/>
    <property type="match status" value="1"/>
</dbReference>
<dbReference type="EMBL" id="JBHMBS010000027">
    <property type="protein sequence ID" value="MFB9680870.1"/>
    <property type="molecule type" value="Genomic_DNA"/>
</dbReference>
<accession>A0ABV5TP17</accession>
<dbReference type="Pfam" id="PF01520">
    <property type="entry name" value="Amidase_3"/>
    <property type="match status" value="1"/>
</dbReference>
<evidence type="ECO:0000256" key="3">
    <source>
        <dbReference type="SAM" id="SignalP"/>
    </source>
</evidence>
<dbReference type="PROSITE" id="PS51257">
    <property type="entry name" value="PROKAR_LIPOPROTEIN"/>
    <property type="match status" value="1"/>
</dbReference>
<dbReference type="PANTHER" id="PTHR30404:SF0">
    <property type="entry name" value="N-ACETYLMURAMOYL-L-ALANINE AMIDASE AMIC"/>
    <property type="match status" value="1"/>
</dbReference>
<feature type="chain" id="PRO_5046830192" evidence="3">
    <location>
        <begin position="21"/>
        <end position="309"/>
    </location>
</feature>
<evidence type="ECO:0000313" key="5">
    <source>
        <dbReference type="EMBL" id="MFB9680870.1"/>
    </source>
</evidence>
<evidence type="ECO:0000256" key="2">
    <source>
        <dbReference type="SAM" id="MobiDB-lite"/>
    </source>
</evidence>
<comment type="caution">
    <text evidence="5">The sequence shown here is derived from an EMBL/GenBank/DDBJ whole genome shotgun (WGS) entry which is preliminary data.</text>
</comment>
<evidence type="ECO:0000259" key="4">
    <source>
        <dbReference type="SMART" id="SM00646"/>
    </source>
</evidence>
<dbReference type="CDD" id="cd02696">
    <property type="entry name" value="MurNAc-LAA"/>
    <property type="match status" value="1"/>
</dbReference>
<dbReference type="InterPro" id="IPR050695">
    <property type="entry name" value="N-acetylmuramoyl_amidase_3"/>
</dbReference>
<feature type="signal peptide" evidence="3">
    <location>
        <begin position="1"/>
        <end position="20"/>
    </location>
</feature>
<feature type="domain" description="MurNAc-LAA" evidence="4">
    <location>
        <begin position="180"/>
        <end position="304"/>
    </location>
</feature>
<proteinExistence type="predicted"/>
<sequence>MSVTGRALATTLVLCGLGVAACGGTTAGADLARERGPVPPAAGTAATSGGAASDGAASGGAADALSGPAAGAAGDPAATPATGRSGEGREPLNGKVVVIDPGHNGQNYRHPAEINKKVNVLTQWKACDTTGTATANGYSEAAFTWDVSQRLAKILKSRGATVKLTRDGNSGVGPCITQRAAIGNRAKADAAISVHADGSSTANHGFHVIMPEKIGGPVDPVVAASKKLGLDVRNAFRRGTGLSYSTYIGKDALDYRDDLGGLNLSTVPKIFVESGNMKNPAEAAKFQQPAFRQKIALSLANGLQQYLSR</sequence>
<dbReference type="PANTHER" id="PTHR30404">
    <property type="entry name" value="N-ACETYLMURAMOYL-L-ALANINE AMIDASE"/>
    <property type="match status" value="1"/>
</dbReference>
<dbReference type="InterPro" id="IPR002508">
    <property type="entry name" value="MurNAc-LAA_cat"/>
</dbReference>
<dbReference type="EC" id="3.5.1.28" evidence="5"/>
<feature type="compositionally biased region" description="Low complexity" evidence="2">
    <location>
        <begin position="41"/>
        <end position="83"/>
    </location>
</feature>
<evidence type="ECO:0000313" key="6">
    <source>
        <dbReference type="Proteomes" id="UP001589610"/>
    </source>
</evidence>